<comment type="caution">
    <text evidence="1">The sequence shown here is derived from an EMBL/GenBank/DDBJ whole genome shotgun (WGS) entry which is preliminary data.</text>
</comment>
<dbReference type="EMBL" id="VSRR010010154">
    <property type="protein sequence ID" value="MPC51407.1"/>
    <property type="molecule type" value="Genomic_DNA"/>
</dbReference>
<dbReference type="AlphaFoldDB" id="A0A5B7G1I2"/>
<gene>
    <name evidence="1" type="ORF">E2C01_045251</name>
</gene>
<protein>
    <submittedName>
        <fullName evidence="1">Uncharacterized protein</fullName>
    </submittedName>
</protein>
<evidence type="ECO:0000313" key="1">
    <source>
        <dbReference type="EMBL" id="MPC51407.1"/>
    </source>
</evidence>
<reference evidence="1 2" key="1">
    <citation type="submission" date="2019-05" db="EMBL/GenBank/DDBJ databases">
        <title>Another draft genome of Portunus trituberculatus and its Hox gene families provides insights of decapod evolution.</title>
        <authorList>
            <person name="Jeong J.-H."/>
            <person name="Song I."/>
            <person name="Kim S."/>
            <person name="Choi T."/>
            <person name="Kim D."/>
            <person name="Ryu S."/>
            <person name="Kim W."/>
        </authorList>
    </citation>
    <scope>NUCLEOTIDE SEQUENCE [LARGE SCALE GENOMIC DNA]</scope>
    <source>
        <tissue evidence="1">Muscle</tissue>
    </source>
</reference>
<evidence type="ECO:0000313" key="2">
    <source>
        <dbReference type="Proteomes" id="UP000324222"/>
    </source>
</evidence>
<organism evidence="1 2">
    <name type="scientific">Portunus trituberculatus</name>
    <name type="common">Swimming crab</name>
    <name type="synonym">Neptunus trituberculatus</name>
    <dbReference type="NCBI Taxonomy" id="210409"/>
    <lineage>
        <taxon>Eukaryota</taxon>
        <taxon>Metazoa</taxon>
        <taxon>Ecdysozoa</taxon>
        <taxon>Arthropoda</taxon>
        <taxon>Crustacea</taxon>
        <taxon>Multicrustacea</taxon>
        <taxon>Malacostraca</taxon>
        <taxon>Eumalacostraca</taxon>
        <taxon>Eucarida</taxon>
        <taxon>Decapoda</taxon>
        <taxon>Pleocyemata</taxon>
        <taxon>Brachyura</taxon>
        <taxon>Eubrachyura</taxon>
        <taxon>Portunoidea</taxon>
        <taxon>Portunidae</taxon>
        <taxon>Portuninae</taxon>
        <taxon>Portunus</taxon>
    </lineage>
</organism>
<name>A0A5B7G1I2_PORTR</name>
<proteinExistence type="predicted"/>
<keyword evidence="2" id="KW-1185">Reference proteome</keyword>
<sequence>MAKKVPARNFRFAVHLTFLDYMPGAESRWCGQGGGGGVGIYTWCVGFKRRVGEVQESQNGWKPPRTVKVSVELIKL</sequence>
<dbReference type="Proteomes" id="UP000324222">
    <property type="component" value="Unassembled WGS sequence"/>
</dbReference>
<accession>A0A5B7G1I2</accession>